<organism evidence="4">
    <name type="scientific">Skeletonema marinoi</name>
    <dbReference type="NCBI Taxonomy" id="267567"/>
    <lineage>
        <taxon>Eukaryota</taxon>
        <taxon>Sar</taxon>
        <taxon>Stramenopiles</taxon>
        <taxon>Ochrophyta</taxon>
        <taxon>Bacillariophyta</taxon>
        <taxon>Coscinodiscophyceae</taxon>
        <taxon>Thalassiosirophycidae</taxon>
        <taxon>Thalassiosirales</taxon>
        <taxon>Skeletonemataceae</taxon>
        <taxon>Skeletonema</taxon>
        <taxon>Skeletonema marinoi-dohrnii complex</taxon>
    </lineage>
</organism>
<dbReference type="SUPFAM" id="SSF52833">
    <property type="entry name" value="Thioredoxin-like"/>
    <property type="match status" value="1"/>
</dbReference>
<dbReference type="Pfam" id="PF02114">
    <property type="entry name" value="Phosducin"/>
    <property type="match status" value="1"/>
</dbReference>
<sequence>MDGRGVTNYSKDKPSYGFSTATTEFDDALMSRGVVTFEQAMISKGASPQEARRLSDMKFNYSVEGRQVDQQSTGNNHEVTSDDDDDEFIRTYRQQRIKELKKDKNAIKYGDVIHISRPDWNREVNEASRSGTWVIVNLTRHTSSLSARHDEICDIVEETIRELAVKFEQVKFVFISSTSAIENWPAENLPTLFCYRYGKMQHQLIGINALGGSGLNVDRLEWRLARLGIVETDLEEDPLPHNKSAEFRSHSKVFTDDFCDDDYDGVD</sequence>
<evidence type="ECO:0000259" key="3">
    <source>
        <dbReference type="Pfam" id="PF02114"/>
    </source>
</evidence>
<reference evidence="4" key="1">
    <citation type="submission" date="2021-01" db="EMBL/GenBank/DDBJ databases">
        <authorList>
            <person name="Corre E."/>
            <person name="Pelletier E."/>
            <person name="Niang G."/>
            <person name="Scheremetjew M."/>
            <person name="Finn R."/>
            <person name="Kale V."/>
            <person name="Holt S."/>
            <person name="Cochrane G."/>
            <person name="Meng A."/>
            <person name="Brown T."/>
            <person name="Cohen L."/>
        </authorList>
    </citation>
    <scope>NUCLEOTIDE SEQUENCE</scope>
    <source>
        <strain evidence="4">SM1012Den-03</strain>
    </source>
</reference>
<dbReference type="GO" id="GO:0006457">
    <property type="term" value="P:protein folding"/>
    <property type="evidence" value="ECO:0007669"/>
    <property type="project" value="TreeGrafter"/>
</dbReference>
<comment type="similarity">
    <text evidence="1">Belongs to the phosducin family.</text>
</comment>
<dbReference type="InterPro" id="IPR051498">
    <property type="entry name" value="Phosducin-like_chap/apop_reg"/>
</dbReference>
<dbReference type="InterPro" id="IPR036249">
    <property type="entry name" value="Thioredoxin-like_sf"/>
</dbReference>
<dbReference type="PANTHER" id="PTHR45809">
    <property type="entry name" value="VIRAL IAP-ASSOCIATED FACTOR HOMOLOG"/>
    <property type="match status" value="1"/>
</dbReference>
<protein>
    <recommendedName>
        <fullName evidence="3">Phosducin domain-containing protein</fullName>
    </recommendedName>
</protein>
<dbReference type="InterPro" id="IPR024253">
    <property type="entry name" value="Phosducin_thioredoxin-like_dom"/>
</dbReference>
<dbReference type="EMBL" id="HBGZ01005558">
    <property type="protein sequence ID" value="CAD9582306.1"/>
    <property type="molecule type" value="Transcribed_RNA"/>
</dbReference>
<evidence type="ECO:0000256" key="1">
    <source>
        <dbReference type="ARBA" id="ARBA00009686"/>
    </source>
</evidence>
<feature type="compositionally biased region" description="Polar residues" evidence="2">
    <location>
        <begin position="68"/>
        <end position="78"/>
    </location>
</feature>
<dbReference type="GO" id="GO:0005737">
    <property type="term" value="C:cytoplasm"/>
    <property type="evidence" value="ECO:0007669"/>
    <property type="project" value="TreeGrafter"/>
</dbReference>
<evidence type="ECO:0000313" key="4">
    <source>
        <dbReference type="EMBL" id="CAD9582306.1"/>
    </source>
</evidence>
<dbReference type="AlphaFoldDB" id="A0A7S2KP75"/>
<feature type="region of interest" description="Disordered" evidence="2">
    <location>
        <begin position="65"/>
        <end position="85"/>
    </location>
</feature>
<gene>
    <name evidence="4" type="ORF">SMAR0320_LOCUS3855</name>
</gene>
<name>A0A7S2KP75_9STRA</name>
<feature type="domain" description="Phosducin" evidence="3">
    <location>
        <begin position="79"/>
        <end position="208"/>
    </location>
</feature>
<proteinExistence type="inferred from homology"/>
<dbReference type="Gene3D" id="3.40.30.10">
    <property type="entry name" value="Glutaredoxin"/>
    <property type="match status" value="1"/>
</dbReference>
<accession>A0A7S2KP75</accession>
<dbReference type="PANTHER" id="PTHR45809:SF3">
    <property type="entry name" value="VIRAL IAP-ASSOCIATED FACTOR HOMOLOG"/>
    <property type="match status" value="1"/>
</dbReference>
<evidence type="ECO:0000256" key="2">
    <source>
        <dbReference type="SAM" id="MobiDB-lite"/>
    </source>
</evidence>